<feature type="region of interest" description="Disordered" evidence="1">
    <location>
        <begin position="54"/>
        <end position="102"/>
    </location>
</feature>
<gene>
    <name evidence="2" type="ORF">R1sor_019966</name>
</gene>
<dbReference type="EMBL" id="JBJQOH010000001">
    <property type="protein sequence ID" value="KAL3701944.1"/>
    <property type="molecule type" value="Genomic_DNA"/>
</dbReference>
<proteinExistence type="predicted"/>
<evidence type="ECO:0000313" key="3">
    <source>
        <dbReference type="Proteomes" id="UP001633002"/>
    </source>
</evidence>
<sequence length="278" mass="31465">MSTQRGGEAGTSNVTTELVFALGGEQNFKTLMDLIAQTTSQVALTRGNVLLDKSRKMQHQQQNLTTASPGVDASRAGTPISGRSTDVHAVTPLPPPPPKRRMKLDWNSELLSLPSDQNNDVNAKTRLVAERHFKISDHWKDQPTEKKQECITEVRSFYKGADQIPDSFFRDKFNAWGRNRRQYLNKNIRSFSAGKKSVDDLRKICSEELQQELTKISQSNSMEKIREAQKKKEESGHVFVHHLGAGGRRLFKEDFLSGPGFCEFTMVVIVYDRFSMVF</sequence>
<organism evidence="2 3">
    <name type="scientific">Riccia sorocarpa</name>
    <dbReference type="NCBI Taxonomy" id="122646"/>
    <lineage>
        <taxon>Eukaryota</taxon>
        <taxon>Viridiplantae</taxon>
        <taxon>Streptophyta</taxon>
        <taxon>Embryophyta</taxon>
        <taxon>Marchantiophyta</taxon>
        <taxon>Marchantiopsida</taxon>
        <taxon>Marchantiidae</taxon>
        <taxon>Marchantiales</taxon>
        <taxon>Ricciaceae</taxon>
        <taxon>Riccia</taxon>
    </lineage>
</organism>
<protein>
    <submittedName>
        <fullName evidence="2">Uncharacterized protein</fullName>
    </submittedName>
</protein>
<feature type="compositionally biased region" description="Polar residues" evidence="1">
    <location>
        <begin position="59"/>
        <end position="68"/>
    </location>
</feature>
<reference evidence="2 3" key="1">
    <citation type="submission" date="2024-09" db="EMBL/GenBank/DDBJ databases">
        <title>Chromosome-scale assembly of Riccia sorocarpa.</title>
        <authorList>
            <person name="Paukszto L."/>
        </authorList>
    </citation>
    <scope>NUCLEOTIDE SEQUENCE [LARGE SCALE GENOMIC DNA]</scope>
    <source>
        <strain evidence="2">LP-2024</strain>
        <tissue evidence="2">Aerial parts of the thallus</tissue>
    </source>
</reference>
<keyword evidence="3" id="KW-1185">Reference proteome</keyword>
<comment type="caution">
    <text evidence="2">The sequence shown here is derived from an EMBL/GenBank/DDBJ whole genome shotgun (WGS) entry which is preliminary data.</text>
</comment>
<evidence type="ECO:0000256" key="1">
    <source>
        <dbReference type="SAM" id="MobiDB-lite"/>
    </source>
</evidence>
<accession>A0ABD3IK94</accession>
<dbReference type="Proteomes" id="UP001633002">
    <property type="component" value="Unassembled WGS sequence"/>
</dbReference>
<name>A0ABD3IK94_9MARC</name>
<dbReference type="AlphaFoldDB" id="A0ABD3IK94"/>
<evidence type="ECO:0000313" key="2">
    <source>
        <dbReference type="EMBL" id="KAL3701944.1"/>
    </source>
</evidence>